<dbReference type="Pfam" id="PF01728">
    <property type="entry name" value="FtsJ"/>
    <property type="match status" value="1"/>
</dbReference>
<dbReference type="GO" id="GO:0032259">
    <property type="term" value="P:methylation"/>
    <property type="evidence" value="ECO:0007669"/>
    <property type="project" value="InterPro"/>
</dbReference>
<reference evidence="2" key="1">
    <citation type="submission" date="2023-11" db="EMBL/GenBank/DDBJ databases">
        <authorList>
            <person name="De Vega J J."/>
            <person name="De Vega J J."/>
        </authorList>
    </citation>
    <scope>NUCLEOTIDE SEQUENCE</scope>
</reference>
<dbReference type="Proteomes" id="UP001295794">
    <property type="component" value="Unassembled WGS sequence"/>
</dbReference>
<dbReference type="GO" id="GO:0008168">
    <property type="term" value="F:methyltransferase activity"/>
    <property type="evidence" value="ECO:0007669"/>
    <property type="project" value="InterPro"/>
</dbReference>
<gene>
    <name evidence="2" type="ORF">MYCIT1_LOCUS37581</name>
</gene>
<evidence type="ECO:0000259" key="1">
    <source>
        <dbReference type="Pfam" id="PF01728"/>
    </source>
</evidence>
<evidence type="ECO:0000313" key="3">
    <source>
        <dbReference type="Proteomes" id="UP001295794"/>
    </source>
</evidence>
<evidence type="ECO:0000313" key="2">
    <source>
        <dbReference type="EMBL" id="CAK5284378.1"/>
    </source>
</evidence>
<dbReference type="SUPFAM" id="SSF53335">
    <property type="entry name" value="S-adenosyl-L-methionine-dependent methyltransferases"/>
    <property type="match status" value="1"/>
</dbReference>
<accession>A0AAD2Q7C4</accession>
<comment type="caution">
    <text evidence="2">The sequence shown here is derived from an EMBL/GenBank/DDBJ whole genome shotgun (WGS) entry which is preliminary data.</text>
</comment>
<dbReference type="EMBL" id="CAVNYO010000478">
    <property type="protein sequence ID" value="CAK5284378.1"/>
    <property type="molecule type" value="Genomic_DNA"/>
</dbReference>
<dbReference type="InterPro" id="IPR029063">
    <property type="entry name" value="SAM-dependent_MTases_sf"/>
</dbReference>
<sequence>MNHQLSLHNPSLQVLDRVRHPKTRAERAHMQFQQRAADAQDPVRQQGWFRSMQQVMQEIDEMTLCVPAAVPIRFLDLGCCPGGFTSYILDKNPRASGVGISLPVEQGGHACLLDPAVLTSSAADPRHPPRFELIWADLTKYQLGPHYIGPIPDPSLRPLPPQLAQPHASDDRAAAAQYDLVTIDGHPLRSGDRPGLEYLVGDRLLVSQLLVGLASAALGGTVVLKLSKPERLVSAQLMYLLDVLCARVWTWKPVCMHATRATFYVVGKGFGLKGRWMLPRIVQELRRLWVELSYAGSGRHGRRLVATDLDFIIDESTIQTVYAARWRELSEHIWETQRLALEGWRQATRQGF</sequence>
<feature type="domain" description="Ribosomal RNA methyltransferase FtsJ" evidence="1">
    <location>
        <begin position="73"/>
        <end position="270"/>
    </location>
</feature>
<keyword evidence="3" id="KW-1185">Reference proteome</keyword>
<dbReference type="Gene3D" id="3.40.50.150">
    <property type="entry name" value="Vaccinia Virus protein VP39"/>
    <property type="match status" value="1"/>
</dbReference>
<protein>
    <recommendedName>
        <fullName evidence="1">Ribosomal RNA methyltransferase FtsJ domain-containing protein</fullName>
    </recommendedName>
</protein>
<proteinExistence type="predicted"/>
<dbReference type="InterPro" id="IPR002877">
    <property type="entry name" value="RNA_MeTrfase_FtsJ_dom"/>
</dbReference>
<organism evidence="2 3">
    <name type="scientific">Mycena citricolor</name>
    <dbReference type="NCBI Taxonomy" id="2018698"/>
    <lineage>
        <taxon>Eukaryota</taxon>
        <taxon>Fungi</taxon>
        <taxon>Dikarya</taxon>
        <taxon>Basidiomycota</taxon>
        <taxon>Agaricomycotina</taxon>
        <taxon>Agaricomycetes</taxon>
        <taxon>Agaricomycetidae</taxon>
        <taxon>Agaricales</taxon>
        <taxon>Marasmiineae</taxon>
        <taxon>Mycenaceae</taxon>
        <taxon>Mycena</taxon>
    </lineage>
</organism>
<name>A0AAD2Q7C4_9AGAR</name>
<dbReference type="AlphaFoldDB" id="A0AAD2Q7C4"/>
<dbReference type="Gene3D" id="3.40.50.12760">
    <property type="match status" value="1"/>
</dbReference>